<protein>
    <submittedName>
        <fullName evidence="1">Uncharacterized protein</fullName>
    </submittedName>
</protein>
<keyword evidence="2" id="KW-1185">Reference proteome</keyword>
<accession>A0A8T9Q6H0</accession>
<organism evidence="1 2">
    <name type="scientific">Hymenobacter cellulosilyticus</name>
    <dbReference type="NCBI Taxonomy" id="2932248"/>
    <lineage>
        <taxon>Bacteria</taxon>
        <taxon>Pseudomonadati</taxon>
        <taxon>Bacteroidota</taxon>
        <taxon>Cytophagia</taxon>
        <taxon>Cytophagales</taxon>
        <taxon>Hymenobacteraceae</taxon>
        <taxon>Hymenobacter</taxon>
    </lineage>
</organism>
<dbReference type="Proteomes" id="UP000831796">
    <property type="component" value="Chromosome"/>
</dbReference>
<gene>
    <name evidence="1" type="ORF">MUN79_22575</name>
</gene>
<evidence type="ECO:0000313" key="2">
    <source>
        <dbReference type="Proteomes" id="UP000831796"/>
    </source>
</evidence>
<name>A0A8T9Q6H0_9BACT</name>
<sequence length="200" mass="22454">MTDSNSEKIQAFVADNQLDKAIALAERVITKNRITDFAPAVGKSLLPLTDSLVSYLDAFFAKAAQELDVKALYAEMNGFTINYDRWFVDVFAFDRDEGLEDPDWLADYNYANHSVPEEGFTITGLEEIQAVYEDYTDNEKWENARAETAAEDAAVLIVLRLQELFKAAKETAHARQLAWAAMPLYVTAHDHYLGAIYVAA</sequence>
<dbReference type="EMBL" id="CP095046">
    <property type="protein sequence ID" value="UOQ71380.1"/>
    <property type="molecule type" value="Genomic_DNA"/>
</dbReference>
<evidence type="ECO:0000313" key="1">
    <source>
        <dbReference type="EMBL" id="UOQ71380.1"/>
    </source>
</evidence>
<dbReference type="AlphaFoldDB" id="A0A8T9Q6H0"/>
<proteinExistence type="predicted"/>
<reference evidence="1" key="1">
    <citation type="submission" date="2022-04" db="EMBL/GenBank/DDBJ databases">
        <title>Hymenobacter sp. isolated from the air.</title>
        <authorList>
            <person name="Won M."/>
            <person name="Lee C.-M."/>
            <person name="Woen H.-Y."/>
            <person name="Kwon S.-W."/>
        </authorList>
    </citation>
    <scope>NUCLEOTIDE SEQUENCE</scope>
    <source>
        <strain evidence="1">5116S-3</strain>
    </source>
</reference>
<dbReference type="KEGG" id="hcu:MUN79_22575"/>
<dbReference type="RefSeq" id="WP_244674787.1">
    <property type="nucleotide sequence ID" value="NZ_CP095046.1"/>
</dbReference>